<feature type="signal peptide" evidence="1">
    <location>
        <begin position="1"/>
        <end position="21"/>
    </location>
</feature>
<sequence>MSYLIFIIIIFLNIFIGKYQSAVGEKKRIITSRSEGSLLGHYLFLAETAYTSNTPGFLIVKTVNEHECKCLCSTNKQCLSMTYRLSDLTCSLYANDPCDTRNWQTNSDINFYINVKRLKYRIFEKPEQNRPLKRLSASLLCGSMNVFNAERRWLFVVKISGRSKANFNGLNFNNAPNQVAPSPWDTTPLETIWNSILMHQW</sequence>
<dbReference type="SUPFAM" id="SSF57414">
    <property type="entry name" value="Hairpin loop containing domain-like"/>
    <property type="match status" value="1"/>
</dbReference>
<feature type="chain" id="PRO_5032590511" description="Apple domain-containing protein" evidence="1">
    <location>
        <begin position="22"/>
        <end position="201"/>
    </location>
</feature>
<reference evidence="3" key="1">
    <citation type="submission" date="2021-02" db="EMBL/GenBank/DDBJ databases">
        <authorList>
            <person name="Nowell W R."/>
        </authorList>
    </citation>
    <scope>NUCLEOTIDE SEQUENCE</scope>
</reference>
<keyword evidence="1" id="KW-0732">Signal</keyword>
<organism evidence="3 4">
    <name type="scientific">Rotaria socialis</name>
    <dbReference type="NCBI Taxonomy" id="392032"/>
    <lineage>
        <taxon>Eukaryota</taxon>
        <taxon>Metazoa</taxon>
        <taxon>Spiralia</taxon>
        <taxon>Gnathifera</taxon>
        <taxon>Rotifera</taxon>
        <taxon>Eurotatoria</taxon>
        <taxon>Bdelloidea</taxon>
        <taxon>Philodinida</taxon>
        <taxon>Philodinidae</taxon>
        <taxon>Rotaria</taxon>
    </lineage>
</organism>
<dbReference type="PROSITE" id="PS50948">
    <property type="entry name" value="PAN"/>
    <property type="match status" value="1"/>
</dbReference>
<dbReference type="AlphaFoldDB" id="A0A820V2Z9"/>
<protein>
    <recommendedName>
        <fullName evidence="2">Apple domain-containing protein</fullName>
    </recommendedName>
</protein>
<feature type="domain" description="Apple" evidence="2">
    <location>
        <begin position="34"/>
        <end position="116"/>
    </location>
</feature>
<dbReference type="Proteomes" id="UP000663873">
    <property type="component" value="Unassembled WGS sequence"/>
</dbReference>
<evidence type="ECO:0000259" key="2">
    <source>
        <dbReference type="PROSITE" id="PS50948"/>
    </source>
</evidence>
<comment type="caution">
    <text evidence="3">The sequence shown here is derived from an EMBL/GenBank/DDBJ whole genome shotgun (WGS) entry which is preliminary data.</text>
</comment>
<gene>
    <name evidence="3" type="ORF">UJA718_LOCUS25867</name>
</gene>
<proteinExistence type="predicted"/>
<evidence type="ECO:0000256" key="1">
    <source>
        <dbReference type="SAM" id="SignalP"/>
    </source>
</evidence>
<name>A0A820V2Z9_9BILA</name>
<dbReference type="Pfam" id="PF00024">
    <property type="entry name" value="PAN_1"/>
    <property type="match status" value="1"/>
</dbReference>
<accession>A0A820V2Z9</accession>
<dbReference type="EMBL" id="CAJOBP010006501">
    <property type="protein sequence ID" value="CAF4494315.1"/>
    <property type="molecule type" value="Genomic_DNA"/>
</dbReference>
<evidence type="ECO:0000313" key="3">
    <source>
        <dbReference type="EMBL" id="CAF4494315.1"/>
    </source>
</evidence>
<evidence type="ECO:0000313" key="4">
    <source>
        <dbReference type="Proteomes" id="UP000663873"/>
    </source>
</evidence>
<dbReference type="InterPro" id="IPR003609">
    <property type="entry name" value="Pan_app"/>
</dbReference>
<keyword evidence="4" id="KW-1185">Reference proteome</keyword>